<feature type="compositionally biased region" description="Basic residues" evidence="1">
    <location>
        <begin position="716"/>
        <end position="738"/>
    </location>
</feature>
<dbReference type="Pfam" id="PF00651">
    <property type="entry name" value="BTB"/>
    <property type="match status" value="1"/>
</dbReference>
<evidence type="ECO:0000259" key="2">
    <source>
        <dbReference type="PROSITE" id="PS50097"/>
    </source>
</evidence>
<dbReference type="CDD" id="cd18284">
    <property type="entry name" value="BTB2_POZ_BTBD7"/>
    <property type="match status" value="1"/>
</dbReference>
<sequence>MGANSSIPERAQAASRSAFARISNAYVVSDSELSAKEKKKKASKFATLRKKLSRVRRHSRSLDYGKSLKELLSTWNVRDISSLVREYDAMAALKELAISANMARPIANSLRQDLSNLFDFKFCTDIDLIYKGACFPAHRSILAVRSPFFKNLLSHYPDYGCRVPVKLKTPGVDVQLFSTILRFLYTDELNTQELTSEGSEILSRLAEEFGTPNPLGHDMKTLLENGELNDAVLVFSSDNEHVDPLAGAADHAQSMHAGSRLTKLEIPCHKAILAARSPFFRNLIIRRARSGEEITERALRAPSRIVLDEGVISRRYARVLLNAIYQDCIDLSCIVRGSSSMCSLSEIQAMVASGKYHMTLCDEAMEVFQIGQFLDFPVLSQGCEDIIVESITTDNLVSILTWSSEPHGSVWVHRQALHYLTEEYLHIAHCPVLTELSKPYLIEALTSDFLQSGELDVLTSVLKWGEHQLVKRIEEREPNLLSHTAHSVSKKGVKKRDLNDVELREILADLLPLVRMDHVIPYNNDILNNAIKRGLVSTPPSHMLGDDIPTNRTCAWIRGRNNGIFVRPRLFTPYYEEAKAILEEQLSQAQEQDTSRVRMIHMSAIPDTLYMIEDRPFSLPYPTTPASPVDIIAGTIPVPDRSTMILMMHREQELRKSKLAQRACSLPCSDKRMVTFNIQLKVVREFGLPDSTVEVLQNSQYYYPQNTQYIQHRYYHHHHHHQQHHHHQRHHSPIRVKHSPTSSLSPSASYSPGENEGSSDSVLSDVMPDIAMATSSLSQAHLHEDLELDIGDGGSRHGTLYI</sequence>
<feature type="region of interest" description="Disordered" evidence="1">
    <location>
        <begin position="716"/>
        <end position="762"/>
    </location>
</feature>
<dbReference type="Gene3D" id="1.25.40.420">
    <property type="match status" value="1"/>
</dbReference>
<dbReference type="Gene3D" id="3.30.710.10">
    <property type="entry name" value="Potassium Channel Kv1.1, Chain A"/>
    <property type="match status" value="2"/>
</dbReference>
<dbReference type="PANTHER" id="PTHR16064">
    <property type="entry name" value="BTB POZ DOMAIN CONTAINING 7"/>
    <property type="match status" value="1"/>
</dbReference>
<dbReference type="EMBL" id="JAZGQO010000007">
    <property type="protein sequence ID" value="KAK6180753.1"/>
    <property type="molecule type" value="Genomic_DNA"/>
</dbReference>
<dbReference type="InterPro" id="IPR047935">
    <property type="entry name" value="BTBD7_BTB_POZ_second"/>
</dbReference>
<name>A0AAN8JT27_PATCE</name>
<dbReference type="SMART" id="SM00225">
    <property type="entry name" value="BTB"/>
    <property type="match status" value="2"/>
</dbReference>
<dbReference type="InterPro" id="IPR011333">
    <property type="entry name" value="SKP1/BTB/POZ_sf"/>
</dbReference>
<evidence type="ECO:0000256" key="1">
    <source>
        <dbReference type="SAM" id="MobiDB-lite"/>
    </source>
</evidence>
<dbReference type="InterPro" id="IPR047936">
    <property type="entry name" value="BTBD7_BACK"/>
</dbReference>
<dbReference type="InterPro" id="IPR047934">
    <property type="entry name" value="BTBD7_BTB_POZ_first"/>
</dbReference>
<dbReference type="PROSITE" id="PS50097">
    <property type="entry name" value="BTB"/>
    <property type="match status" value="2"/>
</dbReference>
<comment type="caution">
    <text evidence="3">The sequence shown here is derived from an EMBL/GenBank/DDBJ whole genome shotgun (WGS) entry which is preliminary data.</text>
</comment>
<dbReference type="CDD" id="cd18283">
    <property type="entry name" value="BTB1_POZ_BTBD7"/>
    <property type="match status" value="1"/>
</dbReference>
<accession>A0AAN8JT27</accession>
<dbReference type="PANTHER" id="PTHR16064:SF3">
    <property type="entry name" value="BTB_POZ DOMAIN-CONTAINING PROTEIN 7"/>
    <property type="match status" value="1"/>
</dbReference>
<organism evidence="3 4">
    <name type="scientific">Patella caerulea</name>
    <name type="common">Rayed Mediterranean limpet</name>
    <dbReference type="NCBI Taxonomy" id="87958"/>
    <lineage>
        <taxon>Eukaryota</taxon>
        <taxon>Metazoa</taxon>
        <taxon>Spiralia</taxon>
        <taxon>Lophotrochozoa</taxon>
        <taxon>Mollusca</taxon>
        <taxon>Gastropoda</taxon>
        <taxon>Patellogastropoda</taxon>
        <taxon>Patelloidea</taxon>
        <taxon>Patellidae</taxon>
        <taxon>Patella</taxon>
    </lineage>
</organism>
<evidence type="ECO:0000313" key="4">
    <source>
        <dbReference type="Proteomes" id="UP001347796"/>
    </source>
</evidence>
<dbReference type="InterPro" id="IPR042345">
    <property type="entry name" value="Btbd7"/>
</dbReference>
<feature type="compositionally biased region" description="Low complexity" evidence="1">
    <location>
        <begin position="739"/>
        <end position="752"/>
    </location>
</feature>
<dbReference type="CDD" id="cd18489">
    <property type="entry name" value="BACK_BTBD7"/>
    <property type="match status" value="1"/>
</dbReference>
<dbReference type="SUPFAM" id="SSF54695">
    <property type="entry name" value="POZ domain"/>
    <property type="match status" value="2"/>
</dbReference>
<dbReference type="GO" id="GO:0061138">
    <property type="term" value="P:morphogenesis of a branching epithelium"/>
    <property type="evidence" value="ECO:0007669"/>
    <property type="project" value="InterPro"/>
</dbReference>
<protein>
    <recommendedName>
        <fullName evidence="2">BTB domain-containing protein</fullName>
    </recommendedName>
</protein>
<feature type="domain" description="BTB" evidence="2">
    <location>
        <begin position="229"/>
        <end position="333"/>
    </location>
</feature>
<dbReference type="Proteomes" id="UP001347796">
    <property type="component" value="Unassembled WGS sequence"/>
</dbReference>
<feature type="domain" description="BTB" evidence="2">
    <location>
        <begin position="124"/>
        <end position="193"/>
    </location>
</feature>
<reference evidence="3 4" key="1">
    <citation type="submission" date="2024-01" db="EMBL/GenBank/DDBJ databases">
        <title>The genome of the rayed Mediterranean limpet Patella caerulea (Linnaeus, 1758).</title>
        <authorList>
            <person name="Anh-Thu Weber A."/>
            <person name="Halstead-Nussloch G."/>
        </authorList>
    </citation>
    <scope>NUCLEOTIDE SEQUENCE [LARGE SCALE GENOMIC DNA]</scope>
    <source>
        <strain evidence="3">AATW-2023a</strain>
        <tissue evidence="3">Whole specimen</tissue>
    </source>
</reference>
<evidence type="ECO:0000313" key="3">
    <source>
        <dbReference type="EMBL" id="KAK6180753.1"/>
    </source>
</evidence>
<dbReference type="InterPro" id="IPR011705">
    <property type="entry name" value="BACK"/>
</dbReference>
<keyword evidence="4" id="KW-1185">Reference proteome</keyword>
<dbReference type="InterPro" id="IPR000210">
    <property type="entry name" value="BTB/POZ_dom"/>
</dbReference>
<dbReference type="AlphaFoldDB" id="A0AAN8JT27"/>
<gene>
    <name evidence="3" type="ORF">SNE40_008747</name>
</gene>
<dbReference type="SMART" id="SM00875">
    <property type="entry name" value="BACK"/>
    <property type="match status" value="1"/>
</dbReference>
<proteinExistence type="predicted"/>